<keyword evidence="4" id="KW-1003">Cell membrane</keyword>
<dbReference type="Proteomes" id="UP000322876">
    <property type="component" value="Unassembled WGS sequence"/>
</dbReference>
<dbReference type="PANTHER" id="PTHR43271:SF1">
    <property type="entry name" value="INNER MEMBRANE TRANSPORT PROTEIN YNFM"/>
    <property type="match status" value="1"/>
</dbReference>
<name>A0A5A8F3C4_9BACT</name>
<dbReference type="InterPro" id="IPR036259">
    <property type="entry name" value="MFS_trans_sf"/>
</dbReference>
<sequence>MNKRYIFIVSFVTIMTFSALYAPQPLLPIFSNEFSVTEDKSSLLITITLIPLAIAPLFYGYILEKFSAKKLLLVATGLLAFSELIIYFASDFSLILLARLFQGLFIPAILTALMTYISLISSLDSVQRIMSYYIASTIMGGFFGRFIAGLISSIFGWRYVFLFLSMSLIFSSVLIFKLKKDEKVKVNKINLSVFKDVLSKKVFLYYYFSIFCVFFVFAALLNALPFRMKEISTNIGEFKTGVMYSGYMLGIVASLNSTKIVKIFKGSVRNAALAGATLYLVSLLILSIESSLIFFIGMFFFCGGMFTIHSLVSGFLNKLADKHKGVVNGLYVSFYYLGGSIGSFLPILIYRHYGWYVFLITLGCLILLAKFFIKRC</sequence>
<evidence type="ECO:0000256" key="3">
    <source>
        <dbReference type="ARBA" id="ARBA00022448"/>
    </source>
</evidence>
<keyword evidence="3" id="KW-0813">Transport</keyword>
<dbReference type="RefSeq" id="WP_149267129.1">
    <property type="nucleotide sequence ID" value="NZ_VFJB01000009.1"/>
</dbReference>
<accession>A0A5A8F3C4</accession>
<comment type="caution">
    <text evidence="10">The sequence shown here is derived from an EMBL/GenBank/DDBJ whole genome shotgun (WGS) entry which is preliminary data.</text>
</comment>
<keyword evidence="11" id="KW-1185">Reference proteome</keyword>
<feature type="transmembrane region" description="Helical" evidence="8">
    <location>
        <begin position="204"/>
        <end position="224"/>
    </location>
</feature>
<feature type="transmembrane region" description="Helical" evidence="8">
    <location>
        <begin position="132"/>
        <end position="151"/>
    </location>
</feature>
<dbReference type="EMBL" id="VFJB01000009">
    <property type="protein sequence ID" value="KAA0256984.1"/>
    <property type="molecule type" value="Genomic_DNA"/>
</dbReference>
<feature type="transmembrane region" description="Helical" evidence="8">
    <location>
        <begin position="244"/>
        <end position="261"/>
    </location>
</feature>
<dbReference type="InterPro" id="IPR020846">
    <property type="entry name" value="MFS_dom"/>
</dbReference>
<evidence type="ECO:0000313" key="10">
    <source>
        <dbReference type="EMBL" id="KAA0256984.1"/>
    </source>
</evidence>
<evidence type="ECO:0000256" key="5">
    <source>
        <dbReference type="ARBA" id="ARBA00022692"/>
    </source>
</evidence>
<dbReference type="PROSITE" id="PS50850">
    <property type="entry name" value="MFS"/>
    <property type="match status" value="1"/>
</dbReference>
<feature type="transmembrane region" description="Helical" evidence="8">
    <location>
        <begin position="292"/>
        <end position="316"/>
    </location>
</feature>
<feature type="transmembrane region" description="Helical" evidence="8">
    <location>
        <begin position="268"/>
        <end position="286"/>
    </location>
</feature>
<gene>
    <name evidence="10" type="ORF">FHQ18_10440</name>
</gene>
<reference evidence="10 11" key="1">
    <citation type="submission" date="2019-06" db="EMBL/GenBank/DDBJ databases">
        <title>Genomic insights into carbon and energy metabolism of Deferribacter autotrophicus revealed new metabolic traits in the phylum Deferribacteres.</title>
        <authorList>
            <person name="Slobodkin A.I."/>
            <person name="Slobodkina G.B."/>
            <person name="Allioux M."/>
            <person name="Alain K."/>
            <person name="Jebbar M."/>
            <person name="Shadrin V."/>
            <person name="Kublanov I.V."/>
            <person name="Toshchakov S.V."/>
            <person name="Bonch-Osmolovskaya E.A."/>
        </authorList>
    </citation>
    <scope>NUCLEOTIDE SEQUENCE [LARGE SCALE GENOMIC DNA]</scope>
    <source>
        <strain evidence="10 11">SL50</strain>
    </source>
</reference>
<evidence type="ECO:0000256" key="4">
    <source>
        <dbReference type="ARBA" id="ARBA00022475"/>
    </source>
</evidence>
<dbReference type="PANTHER" id="PTHR43271">
    <property type="entry name" value="BLL2771 PROTEIN"/>
    <property type="match status" value="1"/>
</dbReference>
<evidence type="ECO:0000256" key="7">
    <source>
        <dbReference type="ARBA" id="ARBA00023136"/>
    </source>
</evidence>
<dbReference type="OrthoDB" id="9780737at2"/>
<comment type="similarity">
    <text evidence="2">Belongs to the major facilitator superfamily.</text>
</comment>
<keyword evidence="7 8" id="KW-0472">Membrane</keyword>
<evidence type="ECO:0000256" key="6">
    <source>
        <dbReference type="ARBA" id="ARBA00022989"/>
    </source>
</evidence>
<keyword evidence="5 8" id="KW-0812">Transmembrane</keyword>
<feature type="domain" description="Major facilitator superfamily (MFS) profile" evidence="9">
    <location>
        <begin position="2"/>
        <end position="376"/>
    </location>
</feature>
<feature type="transmembrane region" description="Helical" evidence="8">
    <location>
        <begin position="328"/>
        <end position="349"/>
    </location>
</feature>
<feature type="transmembrane region" description="Helical" evidence="8">
    <location>
        <begin position="96"/>
        <end position="120"/>
    </location>
</feature>
<feature type="transmembrane region" description="Helical" evidence="8">
    <location>
        <begin position="71"/>
        <end position="90"/>
    </location>
</feature>
<dbReference type="GO" id="GO:0005886">
    <property type="term" value="C:plasma membrane"/>
    <property type="evidence" value="ECO:0007669"/>
    <property type="project" value="UniProtKB-SubCell"/>
</dbReference>
<evidence type="ECO:0000256" key="2">
    <source>
        <dbReference type="ARBA" id="ARBA00008335"/>
    </source>
</evidence>
<proteinExistence type="inferred from homology"/>
<evidence type="ECO:0000259" key="9">
    <source>
        <dbReference type="PROSITE" id="PS50850"/>
    </source>
</evidence>
<organism evidence="10 11">
    <name type="scientific">Deferribacter autotrophicus</name>
    <dbReference type="NCBI Taxonomy" id="500465"/>
    <lineage>
        <taxon>Bacteria</taxon>
        <taxon>Pseudomonadati</taxon>
        <taxon>Deferribacterota</taxon>
        <taxon>Deferribacteres</taxon>
        <taxon>Deferribacterales</taxon>
        <taxon>Deferribacteraceae</taxon>
        <taxon>Deferribacter</taxon>
    </lineage>
</organism>
<evidence type="ECO:0000256" key="8">
    <source>
        <dbReference type="SAM" id="Phobius"/>
    </source>
</evidence>
<evidence type="ECO:0000256" key="1">
    <source>
        <dbReference type="ARBA" id="ARBA00004651"/>
    </source>
</evidence>
<dbReference type="AlphaFoldDB" id="A0A5A8F3C4"/>
<dbReference type="GO" id="GO:0022857">
    <property type="term" value="F:transmembrane transporter activity"/>
    <property type="evidence" value="ECO:0007669"/>
    <property type="project" value="InterPro"/>
</dbReference>
<dbReference type="CDD" id="cd17324">
    <property type="entry name" value="MFS_NepI_like"/>
    <property type="match status" value="1"/>
</dbReference>
<feature type="transmembrane region" description="Helical" evidence="8">
    <location>
        <begin position="5"/>
        <end position="22"/>
    </location>
</feature>
<dbReference type="SUPFAM" id="SSF103473">
    <property type="entry name" value="MFS general substrate transporter"/>
    <property type="match status" value="1"/>
</dbReference>
<dbReference type="InterPro" id="IPR011701">
    <property type="entry name" value="MFS"/>
</dbReference>
<protein>
    <submittedName>
        <fullName evidence="10">MFS transporter</fullName>
    </submittedName>
</protein>
<feature type="transmembrane region" description="Helical" evidence="8">
    <location>
        <begin position="157"/>
        <end position="176"/>
    </location>
</feature>
<comment type="subcellular location">
    <subcellularLocation>
        <location evidence="1">Cell membrane</location>
        <topology evidence="1">Multi-pass membrane protein</topology>
    </subcellularLocation>
</comment>
<keyword evidence="6 8" id="KW-1133">Transmembrane helix</keyword>
<feature type="transmembrane region" description="Helical" evidence="8">
    <location>
        <begin position="42"/>
        <end position="62"/>
    </location>
</feature>
<evidence type="ECO:0000313" key="11">
    <source>
        <dbReference type="Proteomes" id="UP000322876"/>
    </source>
</evidence>
<dbReference type="Gene3D" id="1.20.1250.20">
    <property type="entry name" value="MFS general substrate transporter like domains"/>
    <property type="match status" value="1"/>
</dbReference>
<feature type="transmembrane region" description="Helical" evidence="8">
    <location>
        <begin position="355"/>
        <end position="373"/>
    </location>
</feature>
<dbReference type="Pfam" id="PF07690">
    <property type="entry name" value="MFS_1"/>
    <property type="match status" value="1"/>
</dbReference>